<dbReference type="EMBL" id="BNJQ01000004">
    <property type="protein sequence ID" value="GHP02964.1"/>
    <property type="molecule type" value="Genomic_DNA"/>
</dbReference>
<comment type="similarity">
    <text evidence="2 10">Belongs to the FGGY kinase family.</text>
</comment>
<evidence type="ECO:0000256" key="9">
    <source>
        <dbReference type="ARBA" id="ARBA00043149"/>
    </source>
</evidence>
<dbReference type="GO" id="GO:0006641">
    <property type="term" value="P:triglyceride metabolic process"/>
    <property type="evidence" value="ECO:0007669"/>
    <property type="project" value="TreeGrafter"/>
</dbReference>
<dbReference type="EC" id="2.7.1.30" evidence="3"/>
<evidence type="ECO:0000313" key="14">
    <source>
        <dbReference type="Proteomes" id="UP000660262"/>
    </source>
</evidence>
<dbReference type="InterPro" id="IPR005999">
    <property type="entry name" value="Glycerol_kin"/>
</dbReference>
<reference evidence="13" key="1">
    <citation type="submission" date="2020-10" db="EMBL/GenBank/DDBJ databases">
        <title>Unveiling of a novel bifunctional photoreceptor, Dualchrome1, isolated from a cosmopolitan green alga.</title>
        <authorList>
            <person name="Suzuki S."/>
            <person name="Kawachi M."/>
        </authorList>
    </citation>
    <scope>NUCLEOTIDE SEQUENCE</scope>
    <source>
        <strain evidence="13">NIES 2893</strain>
    </source>
</reference>
<sequence length="505" mass="54444">MGVFHSLSPIDQGTQSTRVCIYDADTLERIFTRQVALKQYTPAPGYTEHDPVEIFESVLHCMKPFATPRFLRKHQVLCIGITNQRETTIAWDKITGKPLHKAIVWLDTRTSKLVEQIKESHGGNGDALRPVTGLPLSTYFSGLKMRWLVENVPEVAKAAQEKRLCLGTVDAWLLYNLTGGASNGGVFVTDVTNASRYSLMDLASLKWSAQMCEELKVPMDALPSIVSSAEPYGAVADGLPLAGTTISGVLGDQHAALLGQRCREGEAKCTYGTGSFLLVNTGAKLCPSQSGLLTTVAFQLGRNSPTQYALEGAVPCAGMAVSWLKENLKMIDDARESETVASTVPNTGGCAFVPALQGLFAPRWRMDARGALVGLSLFTTRAHVVRAVLEGVAHSIREVVDAMAKDARKSLTTLRVDGGMTANKLVMQIQADLLGIPVECPSDAETTVRGAAVAAKIGAGLMSVQDAFKGSSVVSAWVPKTDDDARLRAREHWDKAVEKSLGWER</sequence>
<protein>
    <recommendedName>
        <fullName evidence="3">glycerol kinase</fullName>
        <ecNumber evidence="3">2.7.1.30</ecNumber>
    </recommendedName>
    <alternativeName>
        <fullName evidence="9">ATP:glycerol 3-phosphotransferase</fullName>
    </alternativeName>
</protein>
<keyword evidence="6 10" id="KW-0418">Kinase</keyword>
<dbReference type="GO" id="GO:0004370">
    <property type="term" value="F:glycerol kinase activity"/>
    <property type="evidence" value="ECO:0007669"/>
    <property type="project" value="UniProtKB-EC"/>
</dbReference>
<dbReference type="CDD" id="cd07792">
    <property type="entry name" value="ASKHA_NBD_FGGY_GK1-3-like"/>
    <property type="match status" value="1"/>
</dbReference>
<keyword evidence="4 10" id="KW-0808">Transferase</keyword>
<dbReference type="PROSITE" id="PS00933">
    <property type="entry name" value="FGGY_KINASES_1"/>
    <property type="match status" value="1"/>
</dbReference>
<dbReference type="AlphaFoldDB" id="A0A830H7C4"/>
<dbReference type="SUPFAM" id="SSF53067">
    <property type="entry name" value="Actin-like ATPase domain"/>
    <property type="match status" value="2"/>
</dbReference>
<organism evidence="13 14">
    <name type="scientific">Pycnococcus provasolii</name>
    <dbReference type="NCBI Taxonomy" id="41880"/>
    <lineage>
        <taxon>Eukaryota</taxon>
        <taxon>Viridiplantae</taxon>
        <taxon>Chlorophyta</taxon>
        <taxon>Pseudoscourfieldiophyceae</taxon>
        <taxon>Pseudoscourfieldiales</taxon>
        <taxon>Pycnococcaceae</taxon>
        <taxon>Pycnococcus</taxon>
    </lineage>
</organism>
<dbReference type="InterPro" id="IPR043129">
    <property type="entry name" value="ATPase_NBD"/>
</dbReference>
<evidence type="ECO:0000259" key="12">
    <source>
        <dbReference type="Pfam" id="PF02782"/>
    </source>
</evidence>
<keyword evidence="5" id="KW-0547">Nucleotide-binding</keyword>
<evidence type="ECO:0000256" key="3">
    <source>
        <dbReference type="ARBA" id="ARBA00012099"/>
    </source>
</evidence>
<dbReference type="InterPro" id="IPR000577">
    <property type="entry name" value="Carb_kinase_FGGY"/>
</dbReference>
<evidence type="ECO:0000256" key="4">
    <source>
        <dbReference type="ARBA" id="ARBA00022679"/>
    </source>
</evidence>
<dbReference type="InterPro" id="IPR018483">
    <property type="entry name" value="Carb_kinase_FGGY_CS"/>
</dbReference>
<keyword evidence="14" id="KW-1185">Reference proteome</keyword>
<feature type="domain" description="Carbohydrate kinase FGGY N-terminal" evidence="11">
    <location>
        <begin position="10"/>
        <end position="259"/>
    </location>
</feature>
<evidence type="ECO:0000256" key="6">
    <source>
        <dbReference type="ARBA" id="ARBA00022777"/>
    </source>
</evidence>
<evidence type="ECO:0000256" key="8">
    <source>
        <dbReference type="ARBA" id="ARBA00022840"/>
    </source>
</evidence>
<evidence type="ECO:0000256" key="2">
    <source>
        <dbReference type="ARBA" id="ARBA00009156"/>
    </source>
</evidence>
<dbReference type="PANTHER" id="PTHR10196">
    <property type="entry name" value="SUGAR KINASE"/>
    <property type="match status" value="1"/>
</dbReference>
<dbReference type="PANTHER" id="PTHR10196:SF69">
    <property type="entry name" value="GLYCEROL KINASE"/>
    <property type="match status" value="1"/>
</dbReference>
<evidence type="ECO:0000256" key="1">
    <source>
        <dbReference type="ARBA" id="ARBA00005190"/>
    </source>
</evidence>
<dbReference type="InterPro" id="IPR018485">
    <property type="entry name" value="FGGY_C"/>
</dbReference>
<comment type="caution">
    <text evidence="13">The sequence shown here is derived from an EMBL/GenBank/DDBJ whole genome shotgun (WGS) entry which is preliminary data.</text>
</comment>
<dbReference type="FunFam" id="3.30.420.40:FF:000108">
    <property type="entry name" value="Glycerol kinase, glycosomal"/>
    <property type="match status" value="1"/>
</dbReference>
<dbReference type="Gene3D" id="3.30.420.40">
    <property type="match status" value="2"/>
</dbReference>
<dbReference type="PIRSF" id="PIRSF000538">
    <property type="entry name" value="GlpK"/>
    <property type="match status" value="1"/>
</dbReference>
<dbReference type="UniPathway" id="UPA00618">
    <property type="reaction ID" value="UER00672"/>
</dbReference>
<dbReference type="PROSITE" id="PS00445">
    <property type="entry name" value="FGGY_KINASES_2"/>
    <property type="match status" value="1"/>
</dbReference>
<dbReference type="GO" id="GO:0005524">
    <property type="term" value="F:ATP binding"/>
    <property type="evidence" value="ECO:0007669"/>
    <property type="project" value="UniProtKB-KW"/>
</dbReference>
<name>A0A830H7C4_9CHLO</name>
<dbReference type="NCBIfam" id="TIGR01311">
    <property type="entry name" value="glycerol_kin"/>
    <property type="match status" value="1"/>
</dbReference>
<evidence type="ECO:0000256" key="10">
    <source>
        <dbReference type="RuleBase" id="RU003733"/>
    </source>
</evidence>
<gene>
    <name evidence="13" type="ORF">PPROV_000171900</name>
</gene>
<evidence type="ECO:0000256" key="5">
    <source>
        <dbReference type="ARBA" id="ARBA00022741"/>
    </source>
</evidence>
<dbReference type="Pfam" id="PF00370">
    <property type="entry name" value="FGGY_N"/>
    <property type="match status" value="1"/>
</dbReference>
<evidence type="ECO:0000313" key="13">
    <source>
        <dbReference type="EMBL" id="GHP02964.1"/>
    </source>
</evidence>
<dbReference type="Proteomes" id="UP000660262">
    <property type="component" value="Unassembled WGS sequence"/>
</dbReference>
<dbReference type="FunFam" id="3.30.420.40:FF:000086">
    <property type="entry name" value="Glycerol kinase"/>
    <property type="match status" value="1"/>
</dbReference>
<evidence type="ECO:0000259" key="11">
    <source>
        <dbReference type="Pfam" id="PF00370"/>
    </source>
</evidence>
<dbReference type="GO" id="GO:0046167">
    <property type="term" value="P:glycerol-3-phosphate biosynthetic process"/>
    <property type="evidence" value="ECO:0007669"/>
    <property type="project" value="TreeGrafter"/>
</dbReference>
<accession>A0A830H7C4</accession>
<dbReference type="GO" id="GO:0005739">
    <property type="term" value="C:mitochondrion"/>
    <property type="evidence" value="ECO:0007669"/>
    <property type="project" value="TreeGrafter"/>
</dbReference>
<dbReference type="Pfam" id="PF02782">
    <property type="entry name" value="FGGY_C"/>
    <property type="match status" value="1"/>
</dbReference>
<proteinExistence type="inferred from homology"/>
<dbReference type="InterPro" id="IPR018484">
    <property type="entry name" value="FGGY_N"/>
</dbReference>
<dbReference type="InterPro" id="IPR042018">
    <property type="entry name" value="GK1-3_metazoan-type"/>
</dbReference>
<dbReference type="GO" id="GO:0019563">
    <property type="term" value="P:glycerol catabolic process"/>
    <property type="evidence" value="ECO:0007669"/>
    <property type="project" value="UniProtKB-UniPathway"/>
</dbReference>
<keyword evidence="8" id="KW-0067">ATP-binding</keyword>
<keyword evidence="7" id="KW-0319">Glycerol metabolism</keyword>
<dbReference type="NCBIfam" id="NF000756">
    <property type="entry name" value="PRK00047.1"/>
    <property type="match status" value="1"/>
</dbReference>
<dbReference type="OrthoDB" id="5422795at2759"/>
<comment type="pathway">
    <text evidence="1">Polyol metabolism; glycerol degradation via glycerol kinase pathway; sn-glycerol 3-phosphate from glycerol: step 1/1.</text>
</comment>
<evidence type="ECO:0000256" key="7">
    <source>
        <dbReference type="ARBA" id="ARBA00022798"/>
    </source>
</evidence>
<feature type="domain" description="Carbohydrate kinase FGGY C-terminal" evidence="12">
    <location>
        <begin position="267"/>
        <end position="456"/>
    </location>
</feature>